<organism evidence="4 5">
    <name type="scientific">Chlamydomonas eustigma</name>
    <dbReference type="NCBI Taxonomy" id="1157962"/>
    <lineage>
        <taxon>Eukaryota</taxon>
        <taxon>Viridiplantae</taxon>
        <taxon>Chlorophyta</taxon>
        <taxon>core chlorophytes</taxon>
        <taxon>Chlorophyceae</taxon>
        <taxon>CS clade</taxon>
        <taxon>Chlamydomonadales</taxon>
        <taxon>Chlamydomonadaceae</taxon>
        <taxon>Chlamydomonas</taxon>
    </lineage>
</organism>
<evidence type="ECO:0000313" key="4">
    <source>
        <dbReference type="EMBL" id="GAX72853.1"/>
    </source>
</evidence>
<accession>A0A250WPV5</accession>
<keyword evidence="1" id="KW-0677">Repeat</keyword>
<dbReference type="InterPro" id="IPR000408">
    <property type="entry name" value="Reg_chr_condens"/>
</dbReference>
<feature type="region of interest" description="Disordered" evidence="3">
    <location>
        <begin position="173"/>
        <end position="220"/>
    </location>
</feature>
<evidence type="ECO:0000313" key="5">
    <source>
        <dbReference type="Proteomes" id="UP000232323"/>
    </source>
</evidence>
<comment type="caution">
    <text evidence="4">The sequence shown here is derived from an EMBL/GenBank/DDBJ whole genome shotgun (WGS) entry which is preliminary data.</text>
</comment>
<dbReference type="EMBL" id="BEGY01000001">
    <property type="protein sequence ID" value="GAX72853.1"/>
    <property type="molecule type" value="Genomic_DNA"/>
</dbReference>
<dbReference type="InterPro" id="IPR009091">
    <property type="entry name" value="RCC1/BLIP-II"/>
</dbReference>
<dbReference type="Pfam" id="PF13540">
    <property type="entry name" value="RCC1_2"/>
    <property type="match status" value="1"/>
</dbReference>
<reference evidence="4 5" key="1">
    <citation type="submission" date="2017-08" db="EMBL/GenBank/DDBJ databases">
        <title>Acidophilic green algal genome provides insights into adaptation to an acidic environment.</title>
        <authorList>
            <person name="Hirooka S."/>
            <person name="Hirose Y."/>
            <person name="Kanesaki Y."/>
            <person name="Higuchi S."/>
            <person name="Fujiwara T."/>
            <person name="Onuma R."/>
            <person name="Era A."/>
            <person name="Ohbayashi R."/>
            <person name="Uzuka A."/>
            <person name="Nozaki H."/>
            <person name="Yoshikawa H."/>
            <person name="Miyagishima S.Y."/>
        </authorList>
    </citation>
    <scope>NUCLEOTIDE SEQUENCE [LARGE SCALE GENOMIC DNA]</scope>
    <source>
        <strain evidence="4 5">NIES-2499</strain>
    </source>
</reference>
<dbReference type="PANTHER" id="PTHR22872">
    <property type="entry name" value="BTK-BINDING PROTEIN-RELATED"/>
    <property type="match status" value="1"/>
</dbReference>
<feature type="compositionally biased region" description="Polar residues" evidence="3">
    <location>
        <begin position="201"/>
        <end position="213"/>
    </location>
</feature>
<dbReference type="Pfam" id="PF00415">
    <property type="entry name" value="RCC1"/>
    <property type="match status" value="2"/>
</dbReference>
<dbReference type="PRINTS" id="PR00633">
    <property type="entry name" value="RCCNDNSATION"/>
</dbReference>
<dbReference type="PROSITE" id="PS50012">
    <property type="entry name" value="RCC1_3"/>
    <property type="match status" value="3"/>
</dbReference>
<dbReference type="STRING" id="1157962.A0A250WPV5"/>
<name>A0A250WPV5_9CHLO</name>
<dbReference type="AlphaFoldDB" id="A0A250WPV5"/>
<feature type="repeat" description="RCC1" evidence="2">
    <location>
        <begin position="22"/>
        <end position="73"/>
    </location>
</feature>
<dbReference type="OrthoDB" id="297375at2759"/>
<evidence type="ECO:0000256" key="3">
    <source>
        <dbReference type="SAM" id="MobiDB-lite"/>
    </source>
</evidence>
<dbReference type="PANTHER" id="PTHR22872:SF2">
    <property type="entry name" value="INHIBITOR OF BRUTON TYROSINE KINASE"/>
    <property type="match status" value="1"/>
</dbReference>
<evidence type="ECO:0000256" key="1">
    <source>
        <dbReference type="ARBA" id="ARBA00022737"/>
    </source>
</evidence>
<gene>
    <name evidence="4" type="ORF">CEUSTIGMA_g308.t1</name>
</gene>
<dbReference type="SUPFAM" id="SSF50985">
    <property type="entry name" value="RCC1/BLIP-II"/>
    <property type="match status" value="2"/>
</dbReference>
<feature type="repeat" description="RCC1" evidence="2">
    <location>
        <begin position="374"/>
        <end position="430"/>
    </location>
</feature>
<feature type="repeat" description="RCC1" evidence="2">
    <location>
        <begin position="79"/>
        <end position="131"/>
    </location>
</feature>
<sequence length="615" mass="64553">MLSAVLLNSRLTSCQGTSVRLLSVLSWGRNVEGQCGVETAVLVTRPTPIMELQSSPVAALKAGKLSSAAVLQAGAQYDGEAWTWGCGKAGKLGQGNSDPAHEPLRVESLVGRASVISIAMGENHSLFLDSRGGLWACGENKEGQCGLGTPLEIIASQHRKAYYENMRPRASSSSVVEHSSADASSSQSSNKSSSSVRPSLMASSASAQGTSGFSRGAGWKPRDQQLSQYLKKLMNSKSRGQQQYREGLHAFAQQHASSQGGEARGTWGNKFGVGLGSEGESGARVVQSALGWGGFDMEGHLGAAGLQPGQHPTPLRIGRDHHPISNLLNNNDQVDASGESSEAAEVLKGGGLEDQQVVACDASRYFSIVATSSGQVWTFGACYNGSLGSHSSWSTSAQQVQGALVQTLSDEGGAVRVAAGSTFSLALTAQGRVVVWGKMAGHESPESSMAEISDMSSGMASLGRVMAGVIEGLPPIRHIAAGQSHALLSDGEHVWAIGKLMDRSGKENISIPWTKPQEFLHLPAEGVHSISCGGHSCAVVSGDGRLYMWGRLMEFHHAESLINRHSASHAYGLLVPEDVRWKWAGFGADKPTLVEGLTGVKSVALGGWHALVAIE</sequence>
<feature type="compositionally biased region" description="Low complexity" evidence="3">
    <location>
        <begin position="173"/>
        <end position="199"/>
    </location>
</feature>
<proteinExistence type="predicted"/>
<dbReference type="InterPro" id="IPR051625">
    <property type="entry name" value="Signaling_Regulatory_Domain"/>
</dbReference>
<dbReference type="Gene3D" id="2.130.10.30">
    <property type="entry name" value="Regulator of chromosome condensation 1/beta-lactamase-inhibitor protein II"/>
    <property type="match status" value="2"/>
</dbReference>
<protein>
    <submittedName>
        <fullName evidence="4">Uncharacterized protein</fullName>
    </submittedName>
</protein>
<evidence type="ECO:0000256" key="2">
    <source>
        <dbReference type="PROSITE-ProRule" id="PRU00235"/>
    </source>
</evidence>
<dbReference type="Proteomes" id="UP000232323">
    <property type="component" value="Unassembled WGS sequence"/>
</dbReference>
<keyword evidence="5" id="KW-1185">Reference proteome</keyword>